<dbReference type="AlphaFoldDB" id="A0A4R3N242"/>
<proteinExistence type="predicted"/>
<dbReference type="EMBL" id="SMAO01000003">
    <property type="protein sequence ID" value="TCT22016.1"/>
    <property type="molecule type" value="Genomic_DNA"/>
</dbReference>
<sequence length="65" mass="7070">MKEMFILLLIVLSVVFANACLQGVSNAVKFHYMCGADIPWYAAYFLDPGQCPGYGQKSAPSEPAP</sequence>
<organism evidence="1 2">
    <name type="scientific">Thiobaca trueperi</name>
    <dbReference type="NCBI Taxonomy" id="127458"/>
    <lineage>
        <taxon>Bacteria</taxon>
        <taxon>Pseudomonadati</taxon>
        <taxon>Pseudomonadota</taxon>
        <taxon>Gammaproteobacteria</taxon>
        <taxon>Chromatiales</taxon>
        <taxon>Chromatiaceae</taxon>
        <taxon>Thiobaca</taxon>
    </lineage>
</organism>
<evidence type="ECO:0000313" key="1">
    <source>
        <dbReference type="EMBL" id="TCT22016.1"/>
    </source>
</evidence>
<keyword evidence="2" id="KW-1185">Reference proteome</keyword>
<protein>
    <submittedName>
        <fullName evidence="1">Uncharacterized protein</fullName>
    </submittedName>
</protein>
<accession>A0A4R3N242</accession>
<name>A0A4R3N242_9GAMM</name>
<comment type="caution">
    <text evidence="1">The sequence shown here is derived from an EMBL/GenBank/DDBJ whole genome shotgun (WGS) entry which is preliminary data.</text>
</comment>
<dbReference type="RefSeq" id="WP_132976428.1">
    <property type="nucleotide sequence ID" value="NZ_SMAO01000003.1"/>
</dbReference>
<dbReference type="OrthoDB" id="9809977at2"/>
<reference evidence="1 2" key="1">
    <citation type="submission" date="2019-03" db="EMBL/GenBank/DDBJ databases">
        <title>Genomic Encyclopedia of Type Strains, Phase IV (KMG-IV): sequencing the most valuable type-strain genomes for metagenomic binning, comparative biology and taxonomic classification.</title>
        <authorList>
            <person name="Goeker M."/>
        </authorList>
    </citation>
    <scope>NUCLEOTIDE SEQUENCE [LARGE SCALE GENOMIC DNA]</scope>
    <source>
        <strain evidence="1 2">DSM 13587</strain>
    </source>
</reference>
<evidence type="ECO:0000313" key="2">
    <source>
        <dbReference type="Proteomes" id="UP000295717"/>
    </source>
</evidence>
<dbReference type="Proteomes" id="UP000295717">
    <property type="component" value="Unassembled WGS sequence"/>
</dbReference>
<gene>
    <name evidence="1" type="ORF">EDC35_103114</name>
</gene>